<dbReference type="RefSeq" id="WP_074645062.1">
    <property type="nucleotide sequence ID" value="NZ_FOFU01000010.1"/>
</dbReference>
<evidence type="ECO:0000313" key="2">
    <source>
        <dbReference type="Proteomes" id="UP000182360"/>
    </source>
</evidence>
<proteinExistence type="predicted"/>
<name>A0A1H9IRT5_9SPIR</name>
<dbReference type="AlphaFoldDB" id="A0A1H9IRT5"/>
<dbReference type="Proteomes" id="UP000182360">
    <property type="component" value="Unassembled WGS sequence"/>
</dbReference>
<organism evidence="1 2">
    <name type="scientific">Treponema bryantii</name>
    <dbReference type="NCBI Taxonomy" id="163"/>
    <lineage>
        <taxon>Bacteria</taxon>
        <taxon>Pseudomonadati</taxon>
        <taxon>Spirochaetota</taxon>
        <taxon>Spirochaetia</taxon>
        <taxon>Spirochaetales</taxon>
        <taxon>Treponemataceae</taxon>
        <taxon>Treponema</taxon>
    </lineage>
</organism>
<dbReference type="EMBL" id="FOFU01000010">
    <property type="protein sequence ID" value="SEQ77290.1"/>
    <property type="molecule type" value="Genomic_DNA"/>
</dbReference>
<evidence type="ECO:0000313" key="1">
    <source>
        <dbReference type="EMBL" id="SEQ77290.1"/>
    </source>
</evidence>
<keyword evidence="2" id="KW-1185">Reference proteome</keyword>
<accession>A0A1H9IRT5</accession>
<reference evidence="1 2" key="1">
    <citation type="submission" date="2016-10" db="EMBL/GenBank/DDBJ databases">
        <authorList>
            <person name="de Groot N.N."/>
        </authorList>
    </citation>
    <scope>NUCLEOTIDE SEQUENCE [LARGE SCALE GENOMIC DNA]</scope>
    <source>
        <strain evidence="1 2">B25</strain>
    </source>
</reference>
<sequence>MKFYEVPPEVDNAIKNTSIRTFVRVVFELADGDVYIRDSDVLECVMTSYKSEDGGIVNLGELLLDNTHGSYDLEQHAELVPGLGVQIWYCFGERTNTFFRFHMFVDADGFQIQETGFSNKTCKIKLIDLSKKLDDQKLQRNWTDAQTVVHSLVCDKLHPENSLVHIIAARGGINANEINCGTLPFDIPYVVVAGSAWKELCALAKAYNAVVECGKDMTISFIESPYDSGNEYNDDSCFSLNECEITHYRFFNNREKYANNVRLKYTRYVQMERQELWSYSDAPVWYDEDMKPYYPFTDDSRKIISDNDYQAIYTAKNDEGKTRNVVYADSIDSEAEFLEAMEVTGEDKPVVIQYDITTYKDRAIVQLGRDGKLIGVRKAAITGRAIISETNYSVFVKDDEEIASHGQIVRNITSKFLSDDVFDGEPFCQRRAKDFLSECVNCKGAYYLTTFIPLIHARVGAFMDIRLNTKNGFKKVRIDELTFRYKKEEAFSSELWVTRV</sequence>
<gene>
    <name evidence="1" type="ORF">SAMN04487977_11082</name>
</gene>
<dbReference type="OrthoDB" id="355359at2"/>
<protein>
    <submittedName>
        <fullName evidence="1">Uncharacterized protein</fullName>
    </submittedName>
</protein>